<protein>
    <submittedName>
        <fullName evidence="3">Uncharacterized protein</fullName>
    </submittedName>
</protein>
<organism evidence="2 3">
    <name type="scientific">Haemonchus contortus</name>
    <name type="common">Barber pole worm</name>
    <dbReference type="NCBI Taxonomy" id="6289"/>
    <lineage>
        <taxon>Eukaryota</taxon>
        <taxon>Metazoa</taxon>
        <taxon>Ecdysozoa</taxon>
        <taxon>Nematoda</taxon>
        <taxon>Chromadorea</taxon>
        <taxon>Rhabditida</taxon>
        <taxon>Rhabditina</taxon>
        <taxon>Rhabditomorpha</taxon>
        <taxon>Strongyloidea</taxon>
        <taxon>Trichostrongylidae</taxon>
        <taxon>Haemonchus</taxon>
    </lineage>
</organism>
<name>A0A7I4YYW5_HAECO</name>
<dbReference type="WBParaSite" id="HCON_00162980-00001">
    <property type="protein sequence ID" value="HCON_00162980-00001"/>
    <property type="gene ID" value="HCON_00162980"/>
</dbReference>
<feature type="region of interest" description="Disordered" evidence="1">
    <location>
        <begin position="42"/>
        <end position="77"/>
    </location>
</feature>
<evidence type="ECO:0000256" key="1">
    <source>
        <dbReference type="SAM" id="MobiDB-lite"/>
    </source>
</evidence>
<keyword evidence="2" id="KW-1185">Reference proteome</keyword>
<feature type="compositionally biased region" description="Basic and acidic residues" evidence="1">
    <location>
        <begin position="1"/>
        <end position="13"/>
    </location>
</feature>
<proteinExistence type="predicted"/>
<dbReference type="OrthoDB" id="10381181at2759"/>
<sequence>MHIHQKKLDDSLRGGKPAHRRVYTSEEDLKCNEEELTKTKAVRSEKLALNQQPTAQLGGGGAKTAISMGGKPTYALR</sequence>
<accession>A0A7I4YYW5</accession>
<dbReference type="AlphaFoldDB" id="A0A7I4YYW5"/>
<dbReference type="Proteomes" id="UP000025227">
    <property type="component" value="Unplaced"/>
</dbReference>
<evidence type="ECO:0000313" key="3">
    <source>
        <dbReference type="WBParaSite" id="HCON_00162980-00001"/>
    </source>
</evidence>
<reference evidence="3" key="1">
    <citation type="submission" date="2020-12" db="UniProtKB">
        <authorList>
            <consortium name="WormBaseParasite"/>
        </authorList>
    </citation>
    <scope>IDENTIFICATION</scope>
    <source>
        <strain evidence="3">MHco3</strain>
    </source>
</reference>
<evidence type="ECO:0000313" key="2">
    <source>
        <dbReference type="Proteomes" id="UP000025227"/>
    </source>
</evidence>
<feature type="region of interest" description="Disordered" evidence="1">
    <location>
        <begin position="1"/>
        <end position="26"/>
    </location>
</feature>